<comment type="catalytic activity">
    <reaction evidence="12">
        <text>(6R)-5,10-methylene-5,6,7,8-tetrahydrofolate + NADP(+) = (6R)-5,10-methenyltetrahydrofolate + NADPH</text>
        <dbReference type="Rhea" id="RHEA:22812"/>
        <dbReference type="ChEBI" id="CHEBI:15636"/>
        <dbReference type="ChEBI" id="CHEBI:57455"/>
        <dbReference type="ChEBI" id="CHEBI:57783"/>
        <dbReference type="ChEBI" id="CHEBI:58349"/>
        <dbReference type="EC" id="1.5.1.5"/>
    </reaction>
</comment>
<comment type="similarity">
    <text evidence="12">Belongs to the tetrahydrofolate dehydrogenase/cyclohydrolase family.</text>
</comment>
<keyword evidence="11 12" id="KW-0511">Multifunctional enzyme</keyword>
<dbReference type="RefSeq" id="WP_147664305.1">
    <property type="nucleotide sequence ID" value="NZ_CP042905.2"/>
</dbReference>
<dbReference type="Pfam" id="PF02882">
    <property type="entry name" value="THF_DHG_CYH_C"/>
    <property type="match status" value="1"/>
</dbReference>
<keyword evidence="8 12" id="KW-0560">Oxidoreductase</keyword>
<dbReference type="UniPathway" id="UPA00193"/>
<comment type="subunit">
    <text evidence="2 12">Homodimer.</text>
</comment>
<dbReference type="GO" id="GO:0004477">
    <property type="term" value="F:methenyltetrahydrofolate cyclohydrolase activity"/>
    <property type="evidence" value="ECO:0007669"/>
    <property type="project" value="UniProtKB-UniRule"/>
</dbReference>
<dbReference type="FunFam" id="3.40.50.720:FF:000094">
    <property type="entry name" value="Bifunctional protein FolD"/>
    <property type="match status" value="1"/>
</dbReference>
<organism evidence="15 16">
    <name type="scientific">Promethearchaeum syntrophicum</name>
    <dbReference type="NCBI Taxonomy" id="2594042"/>
    <lineage>
        <taxon>Archaea</taxon>
        <taxon>Promethearchaeati</taxon>
        <taxon>Promethearchaeota</taxon>
        <taxon>Promethearchaeia</taxon>
        <taxon>Promethearchaeales</taxon>
        <taxon>Promethearchaeaceae</taxon>
        <taxon>Promethearchaeum</taxon>
    </lineage>
</organism>
<keyword evidence="3 12" id="KW-0554">One-carbon metabolism</keyword>
<dbReference type="SUPFAM" id="SSF53223">
    <property type="entry name" value="Aminoacid dehydrogenase-like, N-terminal domain"/>
    <property type="match status" value="1"/>
</dbReference>
<dbReference type="Pfam" id="PF00763">
    <property type="entry name" value="THF_DHG_CYH"/>
    <property type="match status" value="1"/>
</dbReference>
<comment type="caution">
    <text evidence="12">Lacks conserved residue(s) required for the propagation of feature annotation.</text>
</comment>
<dbReference type="EMBL" id="CP042905">
    <property type="protein sequence ID" value="QEE17411.1"/>
    <property type="molecule type" value="Genomic_DNA"/>
</dbReference>
<dbReference type="AlphaFoldDB" id="A0A5B9DEI8"/>
<evidence type="ECO:0000256" key="2">
    <source>
        <dbReference type="ARBA" id="ARBA00011738"/>
    </source>
</evidence>
<keyword evidence="16" id="KW-1185">Reference proteome</keyword>
<dbReference type="Gene3D" id="3.40.50.10860">
    <property type="entry name" value="Leucine Dehydrogenase, chain A, domain 1"/>
    <property type="match status" value="1"/>
</dbReference>
<evidence type="ECO:0000313" key="15">
    <source>
        <dbReference type="EMBL" id="QEE17411.1"/>
    </source>
</evidence>
<dbReference type="Proteomes" id="UP000321408">
    <property type="component" value="Chromosome"/>
</dbReference>
<protein>
    <recommendedName>
        <fullName evidence="12">Bifunctional protein FolD</fullName>
    </recommendedName>
    <domain>
        <recommendedName>
            <fullName evidence="12">Methylenetetrahydrofolate dehydrogenase</fullName>
            <ecNumber evidence="12">1.5.1.5</ecNumber>
        </recommendedName>
    </domain>
    <domain>
        <recommendedName>
            <fullName evidence="12">Methenyltetrahydrofolate cyclohydrolase</fullName>
            <ecNumber evidence="12">3.5.4.9</ecNumber>
        </recommendedName>
    </domain>
</protein>
<dbReference type="GO" id="GO:0005829">
    <property type="term" value="C:cytosol"/>
    <property type="evidence" value="ECO:0007669"/>
    <property type="project" value="TreeGrafter"/>
</dbReference>
<dbReference type="Gene3D" id="3.40.50.720">
    <property type="entry name" value="NAD(P)-binding Rossmann-like Domain"/>
    <property type="match status" value="1"/>
</dbReference>
<dbReference type="PANTHER" id="PTHR48099">
    <property type="entry name" value="C-1-TETRAHYDROFOLATE SYNTHASE, CYTOPLASMIC-RELATED"/>
    <property type="match status" value="1"/>
</dbReference>
<dbReference type="PANTHER" id="PTHR48099:SF5">
    <property type="entry name" value="C-1-TETRAHYDROFOLATE SYNTHASE, CYTOPLASMIC"/>
    <property type="match status" value="1"/>
</dbReference>
<dbReference type="GO" id="GO:0035999">
    <property type="term" value="P:tetrahydrofolate interconversion"/>
    <property type="evidence" value="ECO:0007669"/>
    <property type="project" value="UniProtKB-UniRule"/>
</dbReference>
<evidence type="ECO:0000259" key="13">
    <source>
        <dbReference type="Pfam" id="PF00763"/>
    </source>
</evidence>
<evidence type="ECO:0000256" key="10">
    <source>
        <dbReference type="ARBA" id="ARBA00023167"/>
    </source>
</evidence>
<dbReference type="EC" id="1.5.1.5" evidence="12"/>
<evidence type="ECO:0000256" key="8">
    <source>
        <dbReference type="ARBA" id="ARBA00023002"/>
    </source>
</evidence>
<evidence type="ECO:0000259" key="14">
    <source>
        <dbReference type="Pfam" id="PF02882"/>
    </source>
</evidence>
<proteinExistence type="inferred from homology"/>
<dbReference type="PRINTS" id="PR00085">
    <property type="entry name" value="THFDHDRGNASE"/>
</dbReference>
<feature type="domain" description="Tetrahydrofolate dehydrogenase/cyclohydrolase catalytic" evidence="13">
    <location>
        <begin position="6"/>
        <end position="123"/>
    </location>
</feature>
<evidence type="ECO:0000256" key="12">
    <source>
        <dbReference type="HAMAP-Rule" id="MF_01576"/>
    </source>
</evidence>
<keyword evidence="10 12" id="KW-0486">Methionine biosynthesis</keyword>
<evidence type="ECO:0000256" key="1">
    <source>
        <dbReference type="ARBA" id="ARBA00004777"/>
    </source>
</evidence>
<evidence type="ECO:0000256" key="6">
    <source>
        <dbReference type="ARBA" id="ARBA00022801"/>
    </source>
</evidence>
<dbReference type="SUPFAM" id="SSF51735">
    <property type="entry name" value="NAD(P)-binding Rossmann-fold domains"/>
    <property type="match status" value="1"/>
</dbReference>
<keyword evidence="7 12" id="KW-0521">NADP</keyword>
<keyword evidence="4 12" id="KW-0028">Amino-acid biosynthesis</keyword>
<gene>
    <name evidence="12" type="primary">folD</name>
    <name evidence="15" type="ORF">DSAG12_03248</name>
</gene>
<reference evidence="15 16" key="1">
    <citation type="journal article" date="2020" name="Nature">
        <title>Isolation of an archaeon at the prokaryote-eukaryote interface.</title>
        <authorList>
            <person name="Imachi H."/>
            <person name="Nobu M.K."/>
            <person name="Nakahara N."/>
            <person name="Morono Y."/>
            <person name="Ogawara M."/>
            <person name="Takaki Y."/>
            <person name="Takano Y."/>
            <person name="Uematsu K."/>
            <person name="Ikuta T."/>
            <person name="Ito M."/>
            <person name="Matsui Y."/>
            <person name="Miyazaki M."/>
            <person name="Murata K."/>
            <person name="Saito Y."/>
            <person name="Sakai S."/>
            <person name="Song C."/>
            <person name="Tasumi E."/>
            <person name="Yamanaka Y."/>
            <person name="Yamaguchi T."/>
            <person name="Kamagata Y."/>
            <person name="Tamaki H."/>
            <person name="Takai K."/>
        </authorList>
    </citation>
    <scope>NUCLEOTIDE SEQUENCE [LARGE SCALE GENOMIC DNA]</scope>
    <source>
        <strain evidence="15 16">MK-D1</strain>
    </source>
</reference>
<dbReference type="InterPro" id="IPR036291">
    <property type="entry name" value="NAD(P)-bd_dom_sf"/>
</dbReference>
<dbReference type="KEGG" id="psyt:DSAG12_03248"/>
<dbReference type="OrthoDB" id="9455at2157"/>
<dbReference type="GO" id="GO:0000105">
    <property type="term" value="P:L-histidine biosynthetic process"/>
    <property type="evidence" value="ECO:0007669"/>
    <property type="project" value="UniProtKB-KW"/>
</dbReference>
<dbReference type="InterPro" id="IPR020867">
    <property type="entry name" value="THF_DH/CycHdrlase_CS"/>
</dbReference>
<name>A0A5B9DEI8_9ARCH</name>
<evidence type="ECO:0000256" key="4">
    <source>
        <dbReference type="ARBA" id="ARBA00022605"/>
    </source>
</evidence>
<evidence type="ECO:0000313" key="16">
    <source>
        <dbReference type="Proteomes" id="UP000321408"/>
    </source>
</evidence>
<dbReference type="EC" id="3.5.4.9" evidence="12"/>
<keyword evidence="9 12" id="KW-0368">Histidine biosynthesis</keyword>
<evidence type="ECO:0000256" key="3">
    <source>
        <dbReference type="ARBA" id="ARBA00022563"/>
    </source>
</evidence>
<keyword evidence="5 12" id="KW-0658">Purine biosynthesis</keyword>
<feature type="domain" description="Tetrahydrofolate dehydrogenase/cyclohydrolase NAD(P)-binding" evidence="14">
    <location>
        <begin position="143"/>
        <end position="281"/>
    </location>
</feature>
<dbReference type="CDD" id="cd01080">
    <property type="entry name" value="NAD_bind_m-THF_DH_Cyclohyd"/>
    <property type="match status" value="1"/>
</dbReference>
<dbReference type="FunFam" id="3.40.50.10860:FF:000005">
    <property type="entry name" value="C-1-tetrahydrofolate synthase, cytoplasmic, putative"/>
    <property type="match status" value="1"/>
</dbReference>
<keyword evidence="6 12" id="KW-0378">Hydrolase</keyword>
<reference evidence="15 16" key="2">
    <citation type="journal article" date="2024" name="Int. J. Syst. Evol. Microbiol.">
        <title>Promethearchaeum syntrophicum gen. nov., sp. nov., an anaerobic, obligately syntrophic archaeon, the first isolate of the lineage 'Asgard' archaea, and proposal of the new archaeal phylum Promethearchaeota phyl. nov. and kingdom Promethearchaeati regn. nov.</title>
        <authorList>
            <person name="Imachi H."/>
            <person name="Nobu M.K."/>
            <person name="Kato S."/>
            <person name="Takaki Y."/>
            <person name="Miyazaki M."/>
            <person name="Miyata M."/>
            <person name="Ogawara M."/>
            <person name="Saito Y."/>
            <person name="Sakai S."/>
            <person name="Tahara Y.O."/>
            <person name="Takano Y."/>
            <person name="Tasumi E."/>
            <person name="Uematsu K."/>
            <person name="Yoshimura T."/>
            <person name="Itoh T."/>
            <person name="Ohkuma M."/>
            <person name="Takai K."/>
        </authorList>
    </citation>
    <scope>NUCLEOTIDE SEQUENCE [LARGE SCALE GENOMIC DNA]</scope>
    <source>
        <strain evidence="15 16">MK-D1</strain>
    </source>
</reference>
<evidence type="ECO:0000256" key="9">
    <source>
        <dbReference type="ARBA" id="ARBA00023102"/>
    </source>
</evidence>
<dbReference type="GO" id="GO:0004488">
    <property type="term" value="F:methylenetetrahydrofolate dehydrogenase (NADP+) activity"/>
    <property type="evidence" value="ECO:0007669"/>
    <property type="project" value="UniProtKB-UniRule"/>
</dbReference>
<dbReference type="PROSITE" id="PS00767">
    <property type="entry name" value="THF_DHG_CYH_2"/>
    <property type="match status" value="1"/>
</dbReference>
<dbReference type="HAMAP" id="MF_01576">
    <property type="entry name" value="THF_DHG_CYH"/>
    <property type="match status" value="1"/>
</dbReference>
<dbReference type="InterPro" id="IPR020630">
    <property type="entry name" value="THF_DH/CycHdrlase_cat_dom"/>
</dbReference>
<evidence type="ECO:0000256" key="7">
    <source>
        <dbReference type="ARBA" id="ARBA00022857"/>
    </source>
</evidence>
<comment type="pathway">
    <text evidence="1 12">One-carbon metabolism; tetrahydrofolate interconversion.</text>
</comment>
<dbReference type="GO" id="GO:0009086">
    <property type="term" value="P:methionine biosynthetic process"/>
    <property type="evidence" value="ECO:0007669"/>
    <property type="project" value="UniProtKB-KW"/>
</dbReference>
<feature type="binding site" evidence="12">
    <location>
        <position position="234"/>
    </location>
    <ligand>
        <name>NADP(+)</name>
        <dbReference type="ChEBI" id="CHEBI:58349"/>
    </ligand>
</feature>
<dbReference type="GeneID" id="41331216"/>
<dbReference type="InterPro" id="IPR000672">
    <property type="entry name" value="THF_DH/CycHdrlase"/>
</dbReference>
<comment type="catalytic activity">
    <reaction evidence="12">
        <text>(6R)-5,10-methenyltetrahydrofolate + H2O = (6R)-10-formyltetrahydrofolate + H(+)</text>
        <dbReference type="Rhea" id="RHEA:23700"/>
        <dbReference type="ChEBI" id="CHEBI:15377"/>
        <dbReference type="ChEBI" id="CHEBI:15378"/>
        <dbReference type="ChEBI" id="CHEBI:57455"/>
        <dbReference type="ChEBI" id="CHEBI:195366"/>
        <dbReference type="EC" id="3.5.4.9"/>
    </reaction>
</comment>
<sequence length="287" mass="31736">MEPIILNGKSLSKKITDNLKVEIESATEKFGRPPCLATILVGEDPASKIYVNMKNKTCERIGISTLKKNFSSDIAIEDLFLEISNLNNDSKIDGILVQMPLPNQLRKYESKIMALISPEKDVDGLHPNSVGLNTLGDETFGSNTPKGMIRLLEEFNINIEGEEVVIVNRTPVIGKPLSMMFIKRNATVTICHTHTRDLDFHLKRADIIAVGVGRINFITPERIKNGVVILDAGINYNQEGKLVGDVDFEAVKQKVKAITPVPGGIGPMTIAMLMENTYFAYINQINN</sequence>
<accession>A0A5B9DEI8</accession>
<evidence type="ECO:0000256" key="11">
    <source>
        <dbReference type="ARBA" id="ARBA00023268"/>
    </source>
</evidence>
<comment type="function">
    <text evidence="12">Catalyzes the oxidation of 5,10-methylenetetrahydrofolate to 5,10-methenyltetrahydrofolate and then the hydrolysis of 5,10-methenyltetrahydrofolate to 10-formyltetrahydrofolate.</text>
</comment>
<evidence type="ECO:0000256" key="5">
    <source>
        <dbReference type="ARBA" id="ARBA00022755"/>
    </source>
</evidence>
<dbReference type="InterPro" id="IPR020631">
    <property type="entry name" value="THF_DH/CycHdrlase_NAD-bd_dom"/>
</dbReference>
<dbReference type="GO" id="GO:0006164">
    <property type="term" value="P:purine nucleotide biosynthetic process"/>
    <property type="evidence" value="ECO:0007669"/>
    <property type="project" value="UniProtKB-KW"/>
</dbReference>
<dbReference type="InterPro" id="IPR046346">
    <property type="entry name" value="Aminoacid_DH-like_N_sf"/>
</dbReference>